<evidence type="ECO:0000256" key="1">
    <source>
        <dbReference type="ARBA" id="ARBA00001974"/>
    </source>
</evidence>
<reference evidence="7" key="1">
    <citation type="submission" date="2021-11" db="EMBL/GenBank/DDBJ databases">
        <title>Cultivation dependent microbiological survey of springs from the worlds oldest radium mine currently devoted to the extraction of radon-saturated water.</title>
        <authorList>
            <person name="Kapinusova G."/>
            <person name="Smrhova T."/>
            <person name="Strejcek M."/>
            <person name="Suman J."/>
            <person name="Jani K."/>
            <person name="Pajer P."/>
            <person name="Uhlik O."/>
        </authorList>
    </citation>
    <scope>NUCLEOTIDE SEQUENCE [LARGE SCALE GENOMIC DNA]</scope>
    <source>
        <strain evidence="7">J379</strain>
    </source>
</reference>
<keyword evidence="3" id="KW-0274">FAD</keyword>
<dbReference type="InterPro" id="IPR016164">
    <property type="entry name" value="FAD-linked_Oxase-like_C"/>
</dbReference>
<dbReference type="SUPFAM" id="SSF56176">
    <property type="entry name" value="FAD-binding/transporter-associated domain-like"/>
    <property type="match status" value="1"/>
</dbReference>
<sequence>MRHELQAIVGIDHVRAPGAADLADATEWSGLRGRADAVVLPGSPEEVAAVVAWCYEHDVPITPRGGGTGWAGGAVPDGGVVLGLERLTRVRRVDPAWWRMEVDAGVTTATVARRAREEGLYYPVDPGAAESSHIGGNLATNAGGPHALKHGVTRSWAMGLDVVLAPGERVRLGGPVRKDVAGYDLVSLLVGSEGTLGVICGAWLRLVPAPEASSSIAVACESAKAAAAAMERALTCGIVPAALEYLDDGAVAAASAGAPLFVPPGGVLLLADVEGDPVQVARDHDTLREALEGGDGVLAVAEFAARTDRETLWRWRDGIGLAVIAQRGGKLSEDLAVPVDRLAEAIDETQVIGVRHGLDACSWGHAGDGNLHSTFLLDAADPAQRAKADAAAQDLFALARRLGGTVSGEHGIGRLKAGQLREQWAPAAVAAHEAVKRALDPKGLLNPGVKRP</sequence>
<dbReference type="EMBL" id="CP088295">
    <property type="protein sequence ID" value="UUY04325.1"/>
    <property type="molecule type" value="Genomic_DNA"/>
</dbReference>
<dbReference type="Pfam" id="PF01565">
    <property type="entry name" value="FAD_binding_4"/>
    <property type="match status" value="1"/>
</dbReference>
<dbReference type="Gene3D" id="3.30.70.2740">
    <property type="match status" value="1"/>
</dbReference>
<evidence type="ECO:0000256" key="4">
    <source>
        <dbReference type="ARBA" id="ARBA00023002"/>
    </source>
</evidence>
<keyword evidence="7" id="KW-1185">Reference proteome</keyword>
<organism evidence="6 7">
    <name type="scientific">Svornostia abyssi</name>
    <dbReference type="NCBI Taxonomy" id="2898438"/>
    <lineage>
        <taxon>Bacteria</taxon>
        <taxon>Bacillati</taxon>
        <taxon>Actinomycetota</taxon>
        <taxon>Thermoleophilia</taxon>
        <taxon>Solirubrobacterales</taxon>
        <taxon>Baekduiaceae</taxon>
        <taxon>Svornostia</taxon>
    </lineage>
</organism>
<keyword evidence="2" id="KW-0285">Flavoprotein</keyword>
<dbReference type="RefSeq" id="WP_353864809.1">
    <property type="nucleotide sequence ID" value="NZ_CP088295.1"/>
</dbReference>
<evidence type="ECO:0000256" key="2">
    <source>
        <dbReference type="ARBA" id="ARBA00022630"/>
    </source>
</evidence>
<dbReference type="InterPro" id="IPR016169">
    <property type="entry name" value="FAD-bd_PCMH_sub2"/>
</dbReference>
<dbReference type="Proteomes" id="UP001058860">
    <property type="component" value="Chromosome"/>
</dbReference>
<dbReference type="InterPro" id="IPR004113">
    <property type="entry name" value="FAD-bd_oxidored_4_C"/>
</dbReference>
<protein>
    <submittedName>
        <fullName evidence="6">FAD-binding oxidoreductase</fullName>
    </submittedName>
</protein>
<name>A0ABY5PIS3_9ACTN</name>
<dbReference type="InterPro" id="IPR006094">
    <property type="entry name" value="Oxid_FAD_bind_N"/>
</dbReference>
<dbReference type="PROSITE" id="PS51387">
    <property type="entry name" value="FAD_PCMH"/>
    <property type="match status" value="1"/>
</dbReference>
<evidence type="ECO:0000313" key="6">
    <source>
        <dbReference type="EMBL" id="UUY04325.1"/>
    </source>
</evidence>
<feature type="domain" description="FAD-binding PCMH-type" evidence="5">
    <location>
        <begin position="31"/>
        <end position="209"/>
    </location>
</feature>
<dbReference type="InterPro" id="IPR016171">
    <property type="entry name" value="Vanillyl_alc_oxidase_C-sub2"/>
</dbReference>
<dbReference type="PANTHER" id="PTHR42934">
    <property type="entry name" value="GLYCOLATE OXIDASE SUBUNIT GLCD"/>
    <property type="match status" value="1"/>
</dbReference>
<dbReference type="PANTHER" id="PTHR42934:SF2">
    <property type="entry name" value="GLYCOLATE OXIDASE SUBUNIT GLCD"/>
    <property type="match status" value="1"/>
</dbReference>
<evidence type="ECO:0000259" key="5">
    <source>
        <dbReference type="PROSITE" id="PS51387"/>
    </source>
</evidence>
<gene>
    <name evidence="6" type="ORF">LRS13_01980</name>
</gene>
<evidence type="ECO:0000313" key="7">
    <source>
        <dbReference type="Proteomes" id="UP001058860"/>
    </source>
</evidence>
<dbReference type="InterPro" id="IPR051914">
    <property type="entry name" value="FAD-linked_OxidoTrans_Type4"/>
</dbReference>
<proteinExistence type="predicted"/>
<dbReference type="InterPro" id="IPR036318">
    <property type="entry name" value="FAD-bd_PCMH-like_sf"/>
</dbReference>
<dbReference type="Gene3D" id="3.30.465.10">
    <property type="match status" value="1"/>
</dbReference>
<dbReference type="InterPro" id="IPR016166">
    <property type="entry name" value="FAD-bd_PCMH"/>
</dbReference>
<accession>A0ABY5PIS3</accession>
<dbReference type="SUPFAM" id="SSF55103">
    <property type="entry name" value="FAD-linked oxidases, C-terminal domain"/>
    <property type="match status" value="1"/>
</dbReference>
<comment type="cofactor">
    <cofactor evidence="1">
        <name>FAD</name>
        <dbReference type="ChEBI" id="CHEBI:57692"/>
    </cofactor>
</comment>
<dbReference type="Gene3D" id="1.10.45.10">
    <property type="entry name" value="Vanillyl-alcohol Oxidase, Chain A, domain 4"/>
    <property type="match status" value="1"/>
</dbReference>
<evidence type="ECO:0000256" key="3">
    <source>
        <dbReference type="ARBA" id="ARBA00022827"/>
    </source>
</evidence>
<keyword evidence="4" id="KW-0560">Oxidoreductase</keyword>
<dbReference type="Pfam" id="PF02913">
    <property type="entry name" value="FAD-oxidase_C"/>
    <property type="match status" value="1"/>
</dbReference>